<evidence type="ECO:0000313" key="1">
    <source>
        <dbReference type="EMBL" id="CAB3977317.1"/>
    </source>
</evidence>
<dbReference type="EMBL" id="CACRXK020000041">
    <property type="protein sequence ID" value="CAB3977317.1"/>
    <property type="molecule type" value="Genomic_DNA"/>
</dbReference>
<keyword evidence="2" id="KW-1185">Reference proteome</keyword>
<proteinExistence type="predicted"/>
<accession>A0A6S7FIM3</accession>
<dbReference type="Proteomes" id="UP001152795">
    <property type="component" value="Unassembled WGS sequence"/>
</dbReference>
<sequence length="270" mass="30120">MNSVPLRTMEANNDSFGVISNTEAEFIDKVMLLASDADCSYLTVDCISELSQTEPAQDDNCSVEVISDTCKVHKYYTETAETIVENHFTRSFLAQSLVQLTEPEANMDERDPIKKTGAAKRKAKRKPTVTSLLPSRAQVTTDARVHPYSLMQPARRPQPSPPRRVEFNGGAYRYVTSVPQYCVQYQAYSIKNESDVKPPVYKAFCKGNTLIEVYSPSVGRGFNPRYNSLLIEPTVQAFLPPVTGLNTTMSAAMADMHTFLHMAIEFNIPS</sequence>
<dbReference type="OrthoDB" id="10562884at2759"/>
<comment type="caution">
    <text evidence="1">The sequence shown here is derived from an EMBL/GenBank/DDBJ whole genome shotgun (WGS) entry which is preliminary data.</text>
</comment>
<protein>
    <submittedName>
        <fullName evidence="1">Uncharacterized protein</fullName>
    </submittedName>
</protein>
<gene>
    <name evidence="1" type="ORF">PACLA_8A027350</name>
</gene>
<reference evidence="1" key="1">
    <citation type="submission" date="2020-04" db="EMBL/GenBank/DDBJ databases">
        <authorList>
            <person name="Alioto T."/>
            <person name="Alioto T."/>
            <person name="Gomez Garrido J."/>
        </authorList>
    </citation>
    <scope>NUCLEOTIDE SEQUENCE</scope>
    <source>
        <strain evidence="1">A484AB</strain>
    </source>
</reference>
<name>A0A6S7FIM3_PARCT</name>
<organism evidence="1 2">
    <name type="scientific">Paramuricea clavata</name>
    <name type="common">Red gorgonian</name>
    <name type="synonym">Violescent sea-whip</name>
    <dbReference type="NCBI Taxonomy" id="317549"/>
    <lineage>
        <taxon>Eukaryota</taxon>
        <taxon>Metazoa</taxon>
        <taxon>Cnidaria</taxon>
        <taxon>Anthozoa</taxon>
        <taxon>Octocorallia</taxon>
        <taxon>Malacalcyonacea</taxon>
        <taxon>Plexauridae</taxon>
        <taxon>Paramuricea</taxon>
    </lineage>
</organism>
<evidence type="ECO:0000313" key="2">
    <source>
        <dbReference type="Proteomes" id="UP001152795"/>
    </source>
</evidence>
<dbReference type="AlphaFoldDB" id="A0A6S7FIM3"/>